<comment type="caution">
    <text evidence="2">The sequence shown here is derived from an EMBL/GenBank/DDBJ whole genome shotgun (WGS) entry which is preliminary data.</text>
</comment>
<gene>
    <name evidence="2" type="ORF">HKD31_06410</name>
</gene>
<keyword evidence="1" id="KW-0812">Transmembrane</keyword>
<reference evidence="2 3" key="2">
    <citation type="submission" date="2020-11" db="EMBL/GenBank/DDBJ databases">
        <title>Description of novel Gluconobacter species.</title>
        <authorList>
            <person name="Cleenwerck I."/>
            <person name="Cnockaert M."/>
            <person name="Borremans W."/>
            <person name="Wieme A.D."/>
            <person name="De Vuyst L."/>
            <person name="Vandamme P."/>
        </authorList>
    </citation>
    <scope>NUCLEOTIDE SEQUENCE [LARGE SCALE GENOMIC DNA]</scope>
    <source>
        <strain evidence="2 3">R-71646</strain>
    </source>
</reference>
<dbReference type="InterPro" id="IPR005625">
    <property type="entry name" value="PepSY-ass_TM"/>
</dbReference>
<dbReference type="RefSeq" id="WP_194264129.1">
    <property type="nucleotide sequence ID" value="NZ_JABCQF010000002.1"/>
</dbReference>
<name>A0ABR9YLP2_9PROT</name>
<dbReference type="PANTHER" id="PTHR34219">
    <property type="entry name" value="IRON-REGULATED INNER MEMBRANE PROTEIN-RELATED"/>
    <property type="match status" value="1"/>
</dbReference>
<feature type="transmembrane region" description="Helical" evidence="1">
    <location>
        <begin position="384"/>
        <end position="405"/>
    </location>
</feature>
<dbReference type="Pfam" id="PF03929">
    <property type="entry name" value="PepSY_TM"/>
    <property type="match status" value="1"/>
</dbReference>
<feature type="transmembrane region" description="Helical" evidence="1">
    <location>
        <begin position="216"/>
        <end position="240"/>
    </location>
</feature>
<keyword evidence="1" id="KW-0472">Membrane</keyword>
<feature type="transmembrane region" description="Helical" evidence="1">
    <location>
        <begin position="425"/>
        <end position="456"/>
    </location>
</feature>
<dbReference type="Proteomes" id="UP000644588">
    <property type="component" value="Unassembled WGS sequence"/>
</dbReference>
<feature type="transmembrane region" description="Helical" evidence="1">
    <location>
        <begin position="35"/>
        <end position="59"/>
    </location>
</feature>
<evidence type="ECO:0000313" key="3">
    <source>
        <dbReference type="Proteomes" id="UP000644588"/>
    </source>
</evidence>
<keyword evidence="1" id="KW-1133">Transmembrane helix</keyword>
<feature type="transmembrane region" description="Helical" evidence="1">
    <location>
        <begin position="156"/>
        <end position="184"/>
    </location>
</feature>
<evidence type="ECO:0000256" key="1">
    <source>
        <dbReference type="SAM" id="Phobius"/>
    </source>
</evidence>
<organism evidence="2 3">
    <name type="scientific">Gluconobacter potus</name>
    <dbReference type="NCBI Taxonomy" id="2724927"/>
    <lineage>
        <taxon>Bacteria</taxon>
        <taxon>Pseudomonadati</taxon>
        <taxon>Pseudomonadota</taxon>
        <taxon>Alphaproteobacteria</taxon>
        <taxon>Acetobacterales</taxon>
        <taxon>Acetobacteraceae</taxon>
        <taxon>Gluconobacter</taxon>
    </lineage>
</organism>
<keyword evidence="3" id="KW-1185">Reference proteome</keyword>
<reference evidence="3" key="1">
    <citation type="submission" date="2020-04" db="EMBL/GenBank/DDBJ databases">
        <title>Description of novel Gluconacetobacter.</title>
        <authorList>
            <person name="Sombolestani A."/>
        </authorList>
    </citation>
    <scope>NUCLEOTIDE SEQUENCE [LARGE SCALE GENOMIC DNA]</scope>
    <source>
        <strain evidence="3">R-71646</strain>
    </source>
</reference>
<dbReference type="EMBL" id="JABCQF010000002">
    <property type="protein sequence ID" value="MBF0882383.1"/>
    <property type="molecule type" value="Genomic_DNA"/>
</dbReference>
<proteinExistence type="predicted"/>
<protein>
    <submittedName>
        <fullName evidence="2">PepSY domain-containing protein</fullName>
    </submittedName>
</protein>
<accession>A0ABR9YLP2</accession>
<evidence type="ECO:0000313" key="2">
    <source>
        <dbReference type="EMBL" id="MBF0882383.1"/>
    </source>
</evidence>
<sequence length="462" mass="50761">MRVFWRCTDQVLKGVTIMTVSRSSLWPDYRTVWRWHFFAGLFCLPFVAFLCLTGTLYLFKPQIERWIDWRYDHLPMAGPISSPAQEVDAALLAVPGSHFLAYELPRARHSAARVIVDRSGVAIRVYVDPSSRAVLKQVAEEDRFERIILKLHGQLLLGNIGSAIMEMVASWTIVLVFTGLILWWPRGRCRVAGVLYPRLTAGGRMRWRDLHAVSGVWVSLFLTLFLLSGLPWSFVWGHALSGVETRFSRLTTIQDWEIGAVPARAVIAGQAPTQPGMNAMPGMDMTPMTASQSIVPDGLNNVVATAMRLGYPAPVLITAPSGNETAWRVRSDTQNRPERISALVDTAGTIRSVRHFADNGIVDRMIAYGVAAHEGQLFGIANQVLNLLVACGLLTMSVAAIVIWLCRKPPGRLGAPAALPDERIGVGAVMALILLGLLLPELGGSLLVLCLVTMIARRVGRA</sequence>
<dbReference type="PANTHER" id="PTHR34219:SF1">
    <property type="entry name" value="PEPSY DOMAIN-CONTAINING PROTEIN"/>
    <property type="match status" value="1"/>
</dbReference>